<dbReference type="InterPro" id="IPR012677">
    <property type="entry name" value="Nucleotide-bd_a/b_plait_sf"/>
</dbReference>
<evidence type="ECO:0000313" key="7">
    <source>
        <dbReference type="Proteomes" id="UP001306508"/>
    </source>
</evidence>
<keyword evidence="3" id="KW-0694">RNA-binding</keyword>
<dbReference type="InterPro" id="IPR025742">
    <property type="entry name" value="CSTF2_hinge"/>
</dbReference>
<evidence type="ECO:0000313" key="6">
    <source>
        <dbReference type="EMBL" id="KAK5782429.1"/>
    </source>
</evidence>
<proteinExistence type="predicted"/>
<accession>A0AAN7ZTJ3</accession>
<dbReference type="Proteomes" id="UP001306508">
    <property type="component" value="Unassembled WGS sequence"/>
</dbReference>
<evidence type="ECO:0000256" key="1">
    <source>
        <dbReference type="ARBA" id="ARBA00004123"/>
    </source>
</evidence>
<dbReference type="PANTHER" id="PTHR45735:SF2">
    <property type="entry name" value="CLEAVAGE STIMULATION FACTOR SUBUNIT 2"/>
    <property type="match status" value="1"/>
</dbReference>
<dbReference type="Gene3D" id="1.25.40.630">
    <property type="match status" value="1"/>
</dbReference>
<keyword evidence="7" id="KW-1185">Reference proteome</keyword>
<organism evidence="6 7">
    <name type="scientific">Arxiozyma heterogenica</name>
    <dbReference type="NCBI Taxonomy" id="278026"/>
    <lineage>
        <taxon>Eukaryota</taxon>
        <taxon>Fungi</taxon>
        <taxon>Dikarya</taxon>
        <taxon>Ascomycota</taxon>
        <taxon>Saccharomycotina</taxon>
        <taxon>Saccharomycetes</taxon>
        <taxon>Saccharomycetales</taxon>
        <taxon>Saccharomycetaceae</taxon>
        <taxon>Arxiozyma</taxon>
    </lineage>
</organism>
<feature type="compositionally biased region" description="Low complexity" evidence="4">
    <location>
        <begin position="95"/>
        <end position="112"/>
    </location>
</feature>
<comment type="subcellular location">
    <subcellularLocation>
        <location evidence="1">Nucleus</location>
    </subcellularLocation>
</comment>
<evidence type="ECO:0000256" key="2">
    <source>
        <dbReference type="ARBA" id="ARBA00023242"/>
    </source>
</evidence>
<feature type="domain" description="RRM" evidence="5">
    <location>
        <begin position="12"/>
        <end position="90"/>
    </location>
</feature>
<feature type="region of interest" description="Disordered" evidence="4">
    <location>
        <begin position="95"/>
        <end position="117"/>
    </location>
</feature>
<dbReference type="Pfam" id="PF00076">
    <property type="entry name" value="RRM_1"/>
    <property type="match status" value="1"/>
</dbReference>
<dbReference type="InterPro" id="IPR038192">
    <property type="entry name" value="CSTF_C_sf"/>
</dbReference>
<dbReference type="Pfam" id="PF14327">
    <property type="entry name" value="CSTF2_hinge"/>
    <property type="match status" value="1"/>
</dbReference>
<dbReference type="Pfam" id="PF14304">
    <property type="entry name" value="CSTF_C"/>
    <property type="match status" value="1"/>
</dbReference>
<dbReference type="Gene3D" id="1.10.20.70">
    <property type="entry name" value="Transcription termination and cleavage factor, C-terminal domain"/>
    <property type="match status" value="1"/>
</dbReference>
<feature type="region of interest" description="Disordered" evidence="4">
    <location>
        <begin position="208"/>
        <end position="235"/>
    </location>
</feature>
<dbReference type="SUPFAM" id="SSF54928">
    <property type="entry name" value="RNA-binding domain, RBD"/>
    <property type="match status" value="1"/>
</dbReference>
<reference evidence="7" key="1">
    <citation type="submission" date="2023-07" db="EMBL/GenBank/DDBJ databases">
        <title>A draft genome of Kazachstania heterogenica Y-27499.</title>
        <authorList>
            <person name="Donic C."/>
            <person name="Kralova J.S."/>
            <person name="Fidel L."/>
            <person name="Ben-Dor S."/>
            <person name="Jung S."/>
        </authorList>
    </citation>
    <scope>NUCLEOTIDE SEQUENCE [LARGE SCALE GENOMIC DNA]</scope>
    <source>
        <strain evidence="7">Y27499</strain>
    </source>
</reference>
<dbReference type="InterPro" id="IPR035979">
    <property type="entry name" value="RBD_domain_sf"/>
</dbReference>
<dbReference type="GO" id="GO:0031124">
    <property type="term" value="P:mRNA 3'-end processing"/>
    <property type="evidence" value="ECO:0007669"/>
    <property type="project" value="InterPro"/>
</dbReference>
<dbReference type="CDD" id="cd12398">
    <property type="entry name" value="RRM_CSTF2_RNA15_like"/>
    <property type="match status" value="1"/>
</dbReference>
<dbReference type="EMBL" id="JAWIZZ010000006">
    <property type="protein sequence ID" value="KAK5782429.1"/>
    <property type="molecule type" value="Genomic_DNA"/>
</dbReference>
<comment type="caution">
    <text evidence="6">The sequence shown here is derived from an EMBL/GenBank/DDBJ whole genome shotgun (WGS) entry which is preliminary data.</text>
</comment>
<keyword evidence="2" id="KW-0539">Nucleus</keyword>
<dbReference type="InterPro" id="IPR026896">
    <property type="entry name" value="CSTF_C"/>
</dbReference>
<sequence length="283" mass="31737">MSTSNQFNAPSRIVYLGSIPYDQTEQQILDLCSNVGPVMNMKMMFDSTTGKSKGYAFIEFKDLESSASAIRNLNGYQLGNRFLKCGYASNNDISNSNSNSNANNSSENSDNSTKSMIFPNLPQGIDVNINMTTPAMMISSELSKYDKTKQLTLLKKLQDLCKKEPEWSLQLLNEYPQLTYVIAELLLTNGICQVDDLTQLAKPKTDNMNSHNTTINGNNTDSIISKTNEDKLSSDPEQLLRQKELLRQVLQLTDSDISILPDNEKSILWDLKQKMMKGEFGII</sequence>
<dbReference type="SMART" id="SM00360">
    <property type="entry name" value="RRM"/>
    <property type="match status" value="1"/>
</dbReference>
<evidence type="ECO:0000256" key="4">
    <source>
        <dbReference type="SAM" id="MobiDB-lite"/>
    </source>
</evidence>
<dbReference type="InterPro" id="IPR000504">
    <property type="entry name" value="RRM_dom"/>
</dbReference>
<dbReference type="GO" id="GO:0005847">
    <property type="term" value="C:mRNA cleavage and polyadenylation specificity factor complex"/>
    <property type="evidence" value="ECO:0007669"/>
    <property type="project" value="TreeGrafter"/>
</dbReference>
<gene>
    <name evidence="6" type="ORF">RI543_000366</name>
</gene>
<dbReference type="PROSITE" id="PS50102">
    <property type="entry name" value="RRM"/>
    <property type="match status" value="1"/>
</dbReference>
<dbReference type="Gene3D" id="3.30.70.330">
    <property type="match status" value="1"/>
</dbReference>
<dbReference type="AlphaFoldDB" id="A0AAN7ZTJ3"/>
<evidence type="ECO:0000259" key="5">
    <source>
        <dbReference type="PROSITE" id="PS50102"/>
    </source>
</evidence>
<dbReference type="PANTHER" id="PTHR45735">
    <property type="entry name" value="CLEAVAGE STIMULATION FACTOR SUBUNIT 2"/>
    <property type="match status" value="1"/>
</dbReference>
<name>A0AAN7ZTJ3_9SACH</name>
<evidence type="ECO:0000256" key="3">
    <source>
        <dbReference type="PROSITE-ProRule" id="PRU00176"/>
    </source>
</evidence>
<protein>
    <recommendedName>
        <fullName evidence="5">RRM domain-containing protein</fullName>
    </recommendedName>
</protein>
<dbReference type="GO" id="GO:0003729">
    <property type="term" value="F:mRNA binding"/>
    <property type="evidence" value="ECO:0007669"/>
    <property type="project" value="TreeGrafter"/>
</dbReference>
<feature type="compositionally biased region" description="Polar residues" evidence="4">
    <location>
        <begin position="208"/>
        <end position="226"/>
    </location>
</feature>